<dbReference type="Proteomes" id="UP000008555">
    <property type="component" value="Chromosome"/>
</dbReference>
<name>B5XHP5_COXBN</name>
<dbReference type="KEGG" id="cbd:CBUD_0235a"/>
<protein>
    <submittedName>
        <fullName evidence="1">Uncharacterized protein</fullName>
    </submittedName>
</protein>
<dbReference type="AlphaFoldDB" id="B5XHP5"/>
<sequence>MQRSGIRGTKARIPYSASLHTGYTLFKKAEFKK</sequence>
<dbReference type="HOGENOM" id="CLU_220914_0_0_6"/>
<reference evidence="1 2" key="1">
    <citation type="journal article" date="2009" name="Infect. Immun.">
        <title>Comparative genomics reveal extensive transposon-mediated genomic plasticity and diversity among potential effector proteins within the genus Coxiella.</title>
        <authorList>
            <person name="Beare P.A."/>
            <person name="Unsworth N."/>
            <person name="Andoh M."/>
            <person name="Voth D.E."/>
            <person name="Omsland A."/>
            <person name="Gilk S.D."/>
            <person name="Williams K.P."/>
            <person name="Sobral B.W."/>
            <person name="Kupko J.J.III."/>
            <person name="Porcella S.F."/>
            <person name="Samuel J.E."/>
            <person name="Heinzen R.A."/>
        </authorList>
    </citation>
    <scope>NUCLEOTIDE SEQUENCE [LARGE SCALE GENOMIC DNA]</scope>
    <source>
        <strain evidence="1 2">Dugway 5J108-111</strain>
    </source>
</reference>
<dbReference type="EMBL" id="CP000733">
    <property type="protein sequence ID" value="ACI23075.1"/>
    <property type="molecule type" value="Genomic_DNA"/>
</dbReference>
<accession>B5XHP5</accession>
<gene>
    <name evidence="1" type="ORF">CBUD_0235a</name>
</gene>
<organism evidence="1 2">
    <name type="scientific">Coxiella burnetii (strain Dugway 5J108-111)</name>
    <dbReference type="NCBI Taxonomy" id="434922"/>
    <lineage>
        <taxon>Bacteria</taxon>
        <taxon>Pseudomonadati</taxon>
        <taxon>Pseudomonadota</taxon>
        <taxon>Gammaproteobacteria</taxon>
        <taxon>Legionellales</taxon>
        <taxon>Coxiellaceae</taxon>
        <taxon>Coxiella</taxon>
    </lineage>
</organism>
<evidence type="ECO:0000313" key="2">
    <source>
        <dbReference type="Proteomes" id="UP000008555"/>
    </source>
</evidence>
<evidence type="ECO:0000313" key="1">
    <source>
        <dbReference type="EMBL" id="ACI23075.1"/>
    </source>
</evidence>
<proteinExistence type="predicted"/>